<dbReference type="NCBIfam" id="TIGR02246">
    <property type="entry name" value="SgcJ/EcaC family oxidoreductase"/>
    <property type="match status" value="1"/>
</dbReference>
<dbReference type="AlphaFoldDB" id="A0A7D7LQB6"/>
<accession>A0A7D7LQB6</accession>
<dbReference type="Pfam" id="PF14534">
    <property type="entry name" value="DUF4440"/>
    <property type="match status" value="1"/>
</dbReference>
<name>A0A7D7LQB6_9ACTN</name>
<dbReference type="RefSeq" id="WP_188328667.1">
    <property type="nucleotide sequence ID" value="NZ_CP059491.1"/>
</dbReference>
<organism evidence="2 3">
    <name type="scientific">Gordonia jinghuaiqii</name>
    <dbReference type="NCBI Taxonomy" id="2758710"/>
    <lineage>
        <taxon>Bacteria</taxon>
        <taxon>Bacillati</taxon>
        <taxon>Actinomycetota</taxon>
        <taxon>Actinomycetes</taxon>
        <taxon>Mycobacteriales</taxon>
        <taxon>Gordoniaceae</taxon>
        <taxon>Gordonia</taxon>
    </lineage>
</organism>
<dbReference type="Proteomes" id="UP000515663">
    <property type="component" value="Chromosome"/>
</dbReference>
<dbReference type="InterPro" id="IPR011944">
    <property type="entry name" value="Steroid_delta5-4_isomerase"/>
</dbReference>
<dbReference type="Gene3D" id="3.10.450.50">
    <property type="match status" value="1"/>
</dbReference>
<proteinExistence type="predicted"/>
<evidence type="ECO:0000259" key="1">
    <source>
        <dbReference type="Pfam" id="PF14534"/>
    </source>
</evidence>
<dbReference type="InterPro" id="IPR032710">
    <property type="entry name" value="NTF2-like_dom_sf"/>
</dbReference>
<evidence type="ECO:0000313" key="3">
    <source>
        <dbReference type="Proteomes" id="UP000515663"/>
    </source>
</evidence>
<feature type="domain" description="DUF4440" evidence="1">
    <location>
        <begin position="18"/>
        <end position="126"/>
    </location>
</feature>
<reference evidence="3" key="1">
    <citation type="submission" date="2020-07" db="EMBL/GenBank/DDBJ databases">
        <title>novel species isolated from the respiratory tract of Marmot.</title>
        <authorList>
            <person name="Zhang G."/>
        </authorList>
    </citation>
    <scope>NUCLEOTIDE SEQUENCE [LARGE SCALE GENOMIC DNA]</scope>
    <source>
        <strain evidence="3">686</strain>
    </source>
</reference>
<dbReference type="InterPro" id="IPR027843">
    <property type="entry name" value="DUF4440"/>
</dbReference>
<dbReference type="SUPFAM" id="SSF54427">
    <property type="entry name" value="NTF2-like"/>
    <property type="match status" value="1"/>
</dbReference>
<protein>
    <submittedName>
        <fullName evidence="2">Nuclear transport factor 2 family protein</fullName>
    </submittedName>
</protein>
<evidence type="ECO:0000313" key="2">
    <source>
        <dbReference type="EMBL" id="QMT00663.1"/>
    </source>
</evidence>
<dbReference type="KEGG" id="gji:H1R19_17460"/>
<gene>
    <name evidence="2" type="ORF">H1R19_17460</name>
</gene>
<keyword evidence="3" id="KW-1185">Reference proteome</keyword>
<dbReference type="EMBL" id="CP059491">
    <property type="protein sequence ID" value="QMT00663.1"/>
    <property type="molecule type" value="Genomic_DNA"/>
</dbReference>
<sequence>MTDTRDLVSVEEFTEHLTRVYDAINTAVHNRDGAAFADLYTPNGSLMTPDGAIIAGTDALRDAFERWTEAGWVDQHAELVELTIDDRIVVEEGRSVGTFRVDGAETVARNNYIVVHVRSDDGRWLMLRDIWNTVSEDTPTGSY</sequence>